<accession>A0A419S3A7</accession>
<dbReference type="AlphaFoldDB" id="A0A419S3A7"/>
<gene>
    <name evidence="1" type="ORF">BCY91_08775</name>
</gene>
<protein>
    <submittedName>
        <fullName evidence="1">Uncharacterized protein</fullName>
    </submittedName>
</protein>
<dbReference type="EMBL" id="MBTA01000027">
    <property type="protein sequence ID" value="RKD13660.1"/>
    <property type="molecule type" value="Genomic_DNA"/>
</dbReference>
<dbReference type="Proteomes" id="UP000283433">
    <property type="component" value="Unassembled WGS sequence"/>
</dbReference>
<comment type="caution">
    <text evidence="1">The sequence shown here is derived from an EMBL/GenBank/DDBJ whole genome shotgun (WGS) entry which is preliminary data.</text>
</comment>
<evidence type="ECO:0000313" key="1">
    <source>
        <dbReference type="EMBL" id="RKD13660.1"/>
    </source>
</evidence>
<reference evidence="1 2" key="1">
    <citation type="submission" date="2016-07" db="EMBL/GenBank/DDBJ databases">
        <title>Genome of Pelobium manganitolerans.</title>
        <authorList>
            <person name="Wu S."/>
            <person name="Wang G."/>
        </authorList>
    </citation>
    <scope>NUCLEOTIDE SEQUENCE [LARGE SCALE GENOMIC DNA]</scope>
    <source>
        <strain evidence="1 2">YS-25</strain>
    </source>
</reference>
<keyword evidence="2" id="KW-1185">Reference proteome</keyword>
<sequence>MGTWLQIQTAISGNMAVCKFKDEYHKILFCFNEPRTFVAHSFHYKIDTLQQKFVGQLDRRNGNTFEAEGILASVTVKVHVQVANGAHTVIAANRILHCAGAIINSMNE</sequence>
<evidence type="ECO:0000313" key="2">
    <source>
        <dbReference type="Proteomes" id="UP000283433"/>
    </source>
</evidence>
<organism evidence="1 2">
    <name type="scientific">Pelobium manganitolerans</name>
    <dbReference type="NCBI Taxonomy" id="1842495"/>
    <lineage>
        <taxon>Bacteria</taxon>
        <taxon>Pseudomonadati</taxon>
        <taxon>Bacteroidota</taxon>
        <taxon>Sphingobacteriia</taxon>
        <taxon>Sphingobacteriales</taxon>
        <taxon>Sphingobacteriaceae</taxon>
        <taxon>Pelobium</taxon>
    </lineage>
</organism>
<name>A0A419S3A7_9SPHI</name>
<proteinExistence type="predicted"/>